<name>A0A392V7V2_9FABA</name>
<reference evidence="1 2" key="1">
    <citation type="journal article" date="2018" name="Front. Plant Sci.">
        <title>Red Clover (Trifolium pratense) and Zigzag Clover (T. medium) - A Picture of Genomic Similarities and Differences.</title>
        <authorList>
            <person name="Dluhosova J."/>
            <person name="Istvanek J."/>
            <person name="Nedelnik J."/>
            <person name="Repkova J."/>
        </authorList>
    </citation>
    <scope>NUCLEOTIDE SEQUENCE [LARGE SCALE GENOMIC DNA]</scope>
    <source>
        <strain evidence="2">cv. 10/8</strain>
        <tissue evidence="1">Leaf</tissue>
    </source>
</reference>
<dbReference type="AlphaFoldDB" id="A0A392V7V2"/>
<sequence>TSVKLIDTKGLLACDTPDKLTAFWSRMSSAAEKLRQARAAKNK</sequence>
<comment type="caution">
    <text evidence="1">The sequence shown here is derived from an EMBL/GenBank/DDBJ whole genome shotgun (WGS) entry which is preliminary data.</text>
</comment>
<feature type="non-terminal residue" evidence="1">
    <location>
        <position position="1"/>
    </location>
</feature>
<evidence type="ECO:0000313" key="1">
    <source>
        <dbReference type="EMBL" id="MCI82530.1"/>
    </source>
</evidence>
<dbReference type="EMBL" id="LXQA011045645">
    <property type="protein sequence ID" value="MCI82530.1"/>
    <property type="molecule type" value="Genomic_DNA"/>
</dbReference>
<evidence type="ECO:0000313" key="2">
    <source>
        <dbReference type="Proteomes" id="UP000265520"/>
    </source>
</evidence>
<dbReference type="Proteomes" id="UP000265520">
    <property type="component" value="Unassembled WGS sequence"/>
</dbReference>
<proteinExistence type="predicted"/>
<accession>A0A392V7V2</accession>
<feature type="non-terminal residue" evidence="1">
    <location>
        <position position="43"/>
    </location>
</feature>
<organism evidence="1 2">
    <name type="scientific">Trifolium medium</name>
    <dbReference type="NCBI Taxonomy" id="97028"/>
    <lineage>
        <taxon>Eukaryota</taxon>
        <taxon>Viridiplantae</taxon>
        <taxon>Streptophyta</taxon>
        <taxon>Embryophyta</taxon>
        <taxon>Tracheophyta</taxon>
        <taxon>Spermatophyta</taxon>
        <taxon>Magnoliopsida</taxon>
        <taxon>eudicotyledons</taxon>
        <taxon>Gunneridae</taxon>
        <taxon>Pentapetalae</taxon>
        <taxon>rosids</taxon>
        <taxon>fabids</taxon>
        <taxon>Fabales</taxon>
        <taxon>Fabaceae</taxon>
        <taxon>Papilionoideae</taxon>
        <taxon>50 kb inversion clade</taxon>
        <taxon>NPAAA clade</taxon>
        <taxon>Hologalegina</taxon>
        <taxon>IRL clade</taxon>
        <taxon>Trifolieae</taxon>
        <taxon>Trifolium</taxon>
    </lineage>
</organism>
<protein>
    <submittedName>
        <fullName evidence="1">Uncharacterized protein</fullName>
    </submittedName>
</protein>
<keyword evidence="2" id="KW-1185">Reference proteome</keyword>